<gene>
    <name evidence="6" type="ORF">ASZ90_018492</name>
</gene>
<keyword evidence="6" id="KW-0067">ATP-binding</keyword>
<dbReference type="InterPro" id="IPR003583">
    <property type="entry name" value="Hlx-hairpin-Hlx_DNA-bd_motif"/>
</dbReference>
<dbReference type="AlphaFoldDB" id="A0A0W8E670"/>
<sequence length="198" mass="21756">MISCLSGVLFEIGSESIIIDVNGAGFEVLVHQRALSGLPRTGEALFLYTYLQVLENDFKLYGFLEKEELKLFKKLLGVSGMGAKGAMNVLAFMEPFSFYQAIASSDDKILTKIPGIGKKSADRLIFELREKIGELSILAAADTSGTAVEEVLQALETLGYGRSEVFSLIMEMKKTGDLADSAEENIKRVLKMKARQMK</sequence>
<dbReference type="GO" id="GO:0009378">
    <property type="term" value="F:four-way junction helicase activity"/>
    <property type="evidence" value="ECO:0007669"/>
    <property type="project" value="InterPro"/>
</dbReference>
<dbReference type="NCBIfam" id="TIGR00084">
    <property type="entry name" value="ruvA"/>
    <property type="match status" value="1"/>
</dbReference>
<dbReference type="GO" id="GO:0005524">
    <property type="term" value="F:ATP binding"/>
    <property type="evidence" value="ECO:0007669"/>
    <property type="project" value="InterPro"/>
</dbReference>
<dbReference type="Pfam" id="PF01330">
    <property type="entry name" value="RuvA_N"/>
    <property type="match status" value="1"/>
</dbReference>
<evidence type="ECO:0000256" key="2">
    <source>
        <dbReference type="ARBA" id="ARBA00022763"/>
    </source>
</evidence>
<proteinExistence type="inferred from homology"/>
<evidence type="ECO:0000256" key="3">
    <source>
        <dbReference type="ARBA" id="ARBA00023125"/>
    </source>
</evidence>
<dbReference type="InterPro" id="IPR013849">
    <property type="entry name" value="DNA_helicase_Holl-junc_RuvA_I"/>
</dbReference>
<evidence type="ECO:0000259" key="5">
    <source>
        <dbReference type="SMART" id="SM00278"/>
    </source>
</evidence>
<name>A0A0W8E670_9ZZZZ</name>
<keyword evidence="1" id="KW-0963">Cytoplasm</keyword>
<dbReference type="Gene3D" id="1.10.150.20">
    <property type="entry name" value="5' to 3' exonuclease, C-terminal subdomain"/>
    <property type="match status" value="1"/>
</dbReference>
<evidence type="ECO:0000313" key="6">
    <source>
        <dbReference type="EMBL" id="KUG04130.1"/>
    </source>
</evidence>
<dbReference type="SMART" id="SM00278">
    <property type="entry name" value="HhH1"/>
    <property type="match status" value="2"/>
</dbReference>
<dbReference type="SUPFAM" id="SSF47781">
    <property type="entry name" value="RuvA domain 2-like"/>
    <property type="match status" value="1"/>
</dbReference>
<keyword evidence="6" id="KW-0347">Helicase</keyword>
<dbReference type="InterPro" id="IPR011114">
    <property type="entry name" value="RuvA_C"/>
</dbReference>
<dbReference type="GO" id="GO:0006310">
    <property type="term" value="P:DNA recombination"/>
    <property type="evidence" value="ECO:0007669"/>
    <property type="project" value="InterPro"/>
</dbReference>
<dbReference type="SUPFAM" id="SSF50249">
    <property type="entry name" value="Nucleic acid-binding proteins"/>
    <property type="match status" value="1"/>
</dbReference>
<feature type="domain" description="Helix-hairpin-helix DNA-binding motif class 1" evidence="5">
    <location>
        <begin position="73"/>
        <end position="92"/>
    </location>
</feature>
<dbReference type="InterPro" id="IPR010994">
    <property type="entry name" value="RuvA_2-like"/>
</dbReference>
<keyword evidence="6" id="KW-0547">Nucleotide-binding</keyword>
<comment type="caution">
    <text evidence="6">The sequence shown here is derived from an EMBL/GenBank/DDBJ whole genome shotgun (WGS) entry which is preliminary data.</text>
</comment>
<dbReference type="Pfam" id="PF14520">
    <property type="entry name" value="HHH_5"/>
    <property type="match status" value="1"/>
</dbReference>
<keyword evidence="6" id="KW-0378">Hydrolase</keyword>
<dbReference type="CDD" id="cd14332">
    <property type="entry name" value="UBA_RuvA_C"/>
    <property type="match status" value="1"/>
</dbReference>
<protein>
    <submittedName>
        <fullName evidence="6">Holliday junction dna helicase ruva</fullName>
    </submittedName>
</protein>
<reference evidence="6" key="1">
    <citation type="journal article" date="2015" name="Proc. Natl. Acad. Sci. U.S.A.">
        <title>Networks of energetic and metabolic interactions define dynamics in microbial communities.</title>
        <authorList>
            <person name="Embree M."/>
            <person name="Liu J.K."/>
            <person name="Al-Bassam M.M."/>
            <person name="Zengler K."/>
        </authorList>
    </citation>
    <scope>NUCLEOTIDE SEQUENCE</scope>
</reference>
<dbReference type="HAMAP" id="MF_00031">
    <property type="entry name" value="DNA_HJ_migration_RuvA"/>
    <property type="match status" value="1"/>
</dbReference>
<feature type="domain" description="Helix-hairpin-helix DNA-binding motif class 1" evidence="5">
    <location>
        <begin position="108"/>
        <end position="127"/>
    </location>
</feature>
<evidence type="ECO:0000256" key="1">
    <source>
        <dbReference type="ARBA" id="ARBA00022490"/>
    </source>
</evidence>
<dbReference type="GO" id="GO:0006281">
    <property type="term" value="P:DNA repair"/>
    <property type="evidence" value="ECO:0007669"/>
    <property type="project" value="UniProtKB-KW"/>
</dbReference>
<evidence type="ECO:0000256" key="4">
    <source>
        <dbReference type="ARBA" id="ARBA00023204"/>
    </source>
</evidence>
<dbReference type="InterPro" id="IPR000085">
    <property type="entry name" value="RuvA"/>
</dbReference>
<organism evidence="6">
    <name type="scientific">hydrocarbon metagenome</name>
    <dbReference type="NCBI Taxonomy" id="938273"/>
    <lineage>
        <taxon>unclassified sequences</taxon>
        <taxon>metagenomes</taxon>
        <taxon>ecological metagenomes</taxon>
    </lineage>
</organism>
<dbReference type="InterPro" id="IPR012340">
    <property type="entry name" value="NA-bd_OB-fold"/>
</dbReference>
<dbReference type="Gene3D" id="2.40.50.140">
    <property type="entry name" value="Nucleic acid-binding proteins"/>
    <property type="match status" value="1"/>
</dbReference>
<keyword evidence="3" id="KW-0238">DNA-binding</keyword>
<dbReference type="GO" id="GO:0009379">
    <property type="term" value="C:Holliday junction helicase complex"/>
    <property type="evidence" value="ECO:0007669"/>
    <property type="project" value="InterPro"/>
</dbReference>
<keyword evidence="4" id="KW-0234">DNA repair</keyword>
<dbReference type="EMBL" id="LNQE01001858">
    <property type="protein sequence ID" value="KUG04130.1"/>
    <property type="molecule type" value="Genomic_DNA"/>
</dbReference>
<accession>A0A0W8E670</accession>
<dbReference type="GO" id="GO:0003677">
    <property type="term" value="F:DNA binding"/>
    <property type="evidence" value="ECO:0007669"/>
    <property type="project" value="UniProtKB-KW"/>
</dbReference>
<keyword evidence="2" id="KW-0227">DNA damage</keyword>